<dbReference type="AlphaFoldDB" id="A0A6I3SGX6"/>
<feature type="transmembrane region" description="Helical" evidence="1">
    <location>
        <begin position="12"/>
        <end position="30"/>
    </location>
</feature>
<dbReference type="Proteomes" id="UP000430670">
    <property type="component" value="Unassembled WGS sequence"/>
</dbReference>
<evidence type="ECO:0000313" key="3">
    <source>
        <dbReference type="Proteomes" id="UP000430670"/>
    </source>
</evidence>
<dbReference type="OrthoDB" id="2085437at2"/>
<keyword evidence="3" id="KW-1185">Reference proteome</keyword>
<organism evidence="2 3">
    <name type="scientific">Heliobacterium mobile</name>
    <name type="common">Heliobacillus mobilis</name>
    <dbReference type="NCBI Taxonomy" id="28064"/>
    <lineage>
        <taxon>Bacteria</taxon>
        <taxon>Bacillati</taxon>
        <taxon>Bacillota</taxon>
        <taxon>Clostridia</taxon>
        <taxon>Eubacteriales</taxon>
        <taxon>Heliobacteriaceae</taxon>
        <taxon>Heliobacterium</taxon>
    </lineage>
</organism>
<keyword evidence="1" id="KW-1133">Transmembrane helix</keyword>
<evidence type="ECO:0000313" key="2">
    <source>
        <dbReference type="EMBL" id="MTV48078.1"/>
    </source>
</evidence>
<name>A0A6I3SGX6_HELMO</name>
<evidence type="ECO:0000256" key="1">
    <source>
        <dbReference type="SAM" id="Phobius"/>
    </source>
</evidence>
<protein>
    <submittedName>
        <fullName evidence="2">Uncharacterized protein</fullName>
    </submittedName>
</protein>
<keyword evidence="1" id="KW-0812">Transmembrane</keyword>
<comment type="caution">
    <text evidence="2">The sequence shown here is derived from an EMBL/GenBank/DDBJ whole genome shotgun (WGS) entry which is preliminary data.</text>
</comment>
<gene>
    <name evidence="2" type="ORF">GJ688_03665</name>
</gene>
<accession>A0A6I3SGX6</accession>
<keyword evidence="1" id="KW-0472">Membrane</keyword>
<proteinExistence type="predicted"/>
<reference evidence="2 3" key="1">
    <citation type="submission" date="2019-11" db="EMBL/GenBank/DDBJ databases">
        <title>Whole-genome sequence of a the green, strictly anaerobic photosynthetic bacterium Heliobacillus mobilis DSM 6151.</title>
        <authorList>
            <person name="Kyndt J.A."/>
            <person name="Meyer T.E."/>
        </authorList>
    </citation>
    <scope>NUCLEOTIDE SEQUENCE [LARGE SCALE GENOMIC DNA]</scope>
    <source>
        <strain evidence="2 3">DSM 6151</strain>
    </source>
</reference>
<sequence>MYDNRGFRETHANVAHFAFVAYIGLVAWFIRELRTISEAVVDIRDSLKGR</sequence>
<dbReference type="EMBL" id="WNKU01000002">
    <property type="protein sequence ID" value="MTV48078.1"/>
    <property type="molecule type" value="Genomic_DNA"/>
</dbReference>
<dbReference type="RefSeq" id="WP_155475166.1">
    <property type="nucleotide sequence ID" value="NZ_WNKU01000002.1"/>
</dbReference>